<dbReference type="InterPro" id="IPR029052">
    <property type="entry name" value="Metallo-depent_PP-like"/>
</dbReference>
<sequence length="239" mass="26675">MPQPVLIVGDVHGDLERLFKALRPYPPDQWRTVFLGDLVDGGPFGVGGLRYARDRPNSTVLLGNHEVAMLWALRDRGRVGFWVGMGGQPHDLQELGGDPGLQEWLRARPALARLQDGSLLQHSDNDNYAALIDDLDADPIEEVNRMTRVLLDNGREDLLWEAMSPFSVFRRQPHRLSEWLKRTGARRVVHGHSPHRAKEPDAYHNGAAISYDGSFSRYYGGRYTRGRGAAGATVAPLPP</sequence>
<reference evidence="2" key="1">
    <citation type="submission" date="2020-10" db="EMBL/GenBank/DDBJ databases">
        <title>Ca. Dormibacterota MAGs.</title>
        <authorList>
            <person name="Montgomery K."/>
        </authorList>
    </citation>
    <scope>NUCLEOTIDE SEQUENCE [LARGE SCALE GENOMIC DNA]</scope>
    <source>
        <strain evidence="2">SC8812_S17_10</strain>
    </source>
</reference>
<dbReference type="Pfam" id="PF00149">
    <property type="entry name" value="Metallophos"/>
    <property type="match status" value="1"/>
</dbReference>
<dbReference type="Gene3D" id="3.60.21.10">
    <property type="match status" value="1"/>
</dbReference>
<dbReference type="PANTHER" id="PTHR42850">
    <property type="entry name" value="METALLOPHOSPHOESTERASE"/>
    <property type="match status" value="1"/>
</dbReference>
<keyword evidence="3" id="KW-1185">Reference proteome</keyword>
<name>A0A934K4Q3_9BACT</name>
<dbReference type="RefSeq" id="WP_338198527.1">
    <property type="nucleotide sequence ID" value="NZ_JAEKNR010000018.1"/>
</dbReference>
<dbReference type="GO" id="GO:0016791">
    <property type="term" value="F:phosphatase activity"/>
    <property type="evidence" value="ECO:0007669"/>
    <property type="project" value="TreeGrafter"/>
</dbReference>
<dbReference type="GO" id="GO:0110154">
    <property type="term" value="P:RNA decapping"/>
    <property type="evidence" value="ECO:0007669"/>
    <property type="project" value="TreeGrafter"/>
</dbReference>
<dbReference type="InterPro" id="IPR004843">
    <property type="entry name" value="Calcineurin-like_PHP"/>
</dbReference>
<dbReference type="Proteomes" id="UP000612893">
    <property type="component" value="Unassembled WGS sequence"/>
</dbReference>
<dbReference type="GO" id="GO:0005737">
    <property type="term" value="C:cytoplasm"/>
    <property type="evidence" value="ECO:0007669"/>
    <property type="project" value="TreeGrafter"/>
</dbReference>
<dbReference type="EMBL" id="JAEKNR010000018">
    <property type="protein sequence ID" value="MBJ7596698.1"/>
    <property type="molecule type" value="Genomic_DNA"/>
</dbReference>
<dbReference type="GO" id="GO:0008803">
    <property type="term" value="F:bis(5'-nucleosyl)-tetraphosphatase (symmetrical) activity"/>
    <property type="evidence" value="ECO:0007669"/>
    <property type="project" value="TreeGrafter"/>
</dbReference>
<dbReference type="PANTHER" id="PTHR42850:SF4">
    <property type="entry name" value="ZINC-DEPENDENT ENDOPOLYPHOSPHATASE"/>
    <property type="match status" value="1"/>
</dbReference>
<accession>A0A934K4Q3</accession>
<evidence type="ECO:0000259" key="1">
    <source>
        <dbReference type="Pfam" id="PF00149"/>
    </source>
</evidence>
<comment type="caution">
    <text evidence="2">The sequence shown here is derived from an EMBL/GenBank/DDBJ whole genome shotgun (WGS) entry which is preliminary data.</text>
</comment>
<dbReference type="AlphaFoldDB" id="A0A934K4Q3"/>
<evidence type="ECO:0000313" key="2">
    <source>
        <dbReference type="EMBL" id="MBJ7596698.1"/>
    </source>
</evidence>
<evidence type="ECO:0000313" key="3">
    <source>
        <dbReference type="Proteomes" id="UP000612893"/>
    </source>
</evidence>
<protein>
    <submittedName>
        <fullName evidence="2">Metallophosphoesterase</fullName>
    </submittedName>
</protein>
<feature type="domain" description="Calcineurin-like phosphoesterase" evidence="1">
    <location>
        <begin position="4"/>
        <end position="194"/>
    </location>
</feature>
<organism evidence="2 3">
    <name type="scientific">Candidatus Nephthysia bennettiae</name>
    <dbReference type="NCBI Taxonomy" id="3127016"/>
    <lineage>
        <taxon>Bacteria</taxon>
        <taxon>Bacillati</taxon>
        <taxon>Candidatus Dormiibacterota</taxon>
        <taxon>Candidatus Dormibacteria</taxon>
        <taxon>Candidatus Dormibacterales</taxon>
        <taxon>Candidatus Dormibacteraceae</taxon>
        <taxon>Candidatus Nephthysia</taxon>
    </lineage>
</organism>
<dbReference type="SUPFAM" id="SSF56300">
    <property type="entry name" value="Metallo-dependent phosphatases"/>
    <property type="match status" value="1"/>
</dbReference>
<gene>
    <name evidence="2" type="ORF">JF922_01230</name>
</gene>
<proteinExistence type="predicted"/>
<dbReference type="InterPro" id="IPR050126">
    <property type="entry name" value="Ap4A_hydrolase"/>
</dbReference>